<name>A0A520MDR6_9GAMM</name>
<dbReference type="Gene3D" id="1.20.1640.10">
    <property type="entry name" value="Multidrug efflux transporter AcrB transmembrane domain"/>
    <property type="match status" value="1"/>
</dbReference>
<evidence type="ECO:0000313" key="1">
    <source>
        <dbReference type="EMBL" id="RZO19373.1"/>
    </source>
</evidence>
<dbReference type="PRINTS" id="PR00702">
    <property type="entry name" value="ACRIFLAVINRP"/>
</dbReference>
<dbReference type="PANTHER" id="PTHR32063">
    <property type="match status" value="1"/>
</dbReference>
<organism evidence="1 2">
    <name type="scientific">SAR86 cluster bacterium</name>
    <dbReference type="NCBI Taxonomy" id="2030880"/>
    <lineage>
        <taxon>Bacteria</taxon>
        <taxon>Pseudomonadati</taxon>
        <taxon>Pseudomonadota</taxon>
        <taxon>Gammaproteobacteria</taxon>
        <taxon>SAR86 cluster</taxon>
    </lineage>
</organism>
<comment type="caution">
    <text evidence="1">The sequence shown here is derived from an EMBL/GenBank/DDBJ whole genome shotgun (WGS) entry which is preliminary data.</text>
</comment>
<dbReference type="GO" id="GO:0005886">
    <property type="term" value="C:plasma membrane"/>
    <property type="evidence" value="ECO:0007669"/>
    <property type="project" value="TreeGrafter"/>
</dbReference>
<dbReference type="PANTHER" id="PTHR32063:SF0">
    <property type="entry name" value="SWARMING MOTILITY PROTEIN SWRC"/>
    <property type="match status" value="1"/>
</dbReference>
<feature type="non-terminal residue" evidence="1">
    <location>
        <position position="173"/>
    </location>
</feature>
<sequence>MTKIIDFALSKAKTTIMIALMVIVAGSYARQEIPVAAAPNVQLPFISVSVFLDGASPSDTSRLIARPLENRLKTITGVKNIRSTSSLSFARIFLEFEVGFDMDQALVDIKQGVEETKYELPLEAEDPQISEYSEASFPIMNISIVGSSSIRQKVFYAKELKDQVEAIEEILQA</sequence>
<dbReference type="GO" id="GO:0042910">
    <property type="term" value="F:xenobiotic transmembrane transporter activity"/>
    <property type="evidence" value="ECO:0007669"/>
    <property type="project" value="TreeGrafter"/>
</dbReference>
<dbReference type="EMBL" id="SHBI01000038">
    <property type="protein sequence ID" value="RZO19373.1"/>
    <property type="molecule type" value="Genomic_DNA"/>
</dbReference>
<dbReference type="Gene3D" id="3.30.70.1430">
    <property type="entry name" value="Multidrug efflux transporter AcrB pore domain"/>
    <property type="match status" value="1"/>
</dbReference>
<dbReference type="Proteomes" id="UP000315782">
    <property type="component" value="Unassembled WGS sequence"/>
</dbReference>
<dbReference type="InterPro" id="IPR001036">
    <property type="entry name" value="Acrflvin-R"/>
</dbReference>
<protein>
    <submittedName>
        <fullName evidence="1">Efflux RND transporter permease subunit</fullName>
    </submittedName>
</protein>
<reference evidence="1 2" key="1">
    <citation type="submission" date="2019-02" db="EMBL/GenBank/DDBJ databases">
        <title>Prokaryotic population dynamics and viral predation in marine succession experiment using metagenomics: the confinement effect.</title>
        <authorList>
            <person name="Haro-Moreno J.M."/>
            <person name="Rodriguez-Valera F."/>
            <person name="Lopez-Perez M."/>
        </authorList>
    </citation>
    <scope>NUCLEOTIDE SEQUENCE [LARGE SCALE GENOMIC DNA]</scope>
    <source>
        <strain evidence="1">MED-G163</strain>
    </source>
</reference>
<dbReference type="AlphaFoldDB" id="A0A520MDR6"/>
<evidence type="ECO:0000313" key="2">
    <source>
        <dbReference type="Proteomes" id="UP000315782"/>
    </source>
</evidence>
<dbReference type="Pfam" id="PF00873">
    <property type="entry name" value="ACR_tran"/>
    <property type="match status" value="1"/>
</dbReference>
<dbReference type="Gene3D" id="3.30.70.1320">
    <property type="entry name" value="Multidrug efflux transporter AcrB pore domain like"/>
    <property type="match status" value="1"/>
</dbReference>
<dbReference type="SUPFAM" id="SSF82693">
    <property type="entry name" value="Multidrug efflux transporter AcrB pore domain, PN1, PN2, PC1 and PC2 subdomains"/>
    <property type="match status" value="1"/>
</dbReference>
<accession>A0A520MDR6</accession>
<gene>
    <name evidence="1" type="ORF">EVA96_03840</name>
</gene>
<proteinExistence type="predicted"/>